<dbReference type="SUPFAM" id="SSF46689">
    <property type="entry name" value="Homeodomain-like"/>
    <property type="match status" value="2"/>
</dbReference>
<evidence type="ECO:0000256" key="1">
    <source>
        <dbReference type="ARBA" id="ARBA00004123"/>
    </source>
</evidence>
<name>A0A8X6G0U8_TRICU</name>
<dbReference type="InterPro" id="IPR009057">
    <property type="entry name" value="Homeodomain-like_sf"/>
</dbReference>
<gene>
    <name evidence="4" type="primary">TIGD1</name>
    <name evidence="4" type="ORF">TNCT_337411</name>
</gene>
<evidence type="ECO:0000313" key="4">
    <source>
        <dbReference type="EMBL" id="GFQ91784.1"/>
    </source>
</evidence>
<proteinExistence type="predicted"/>
<dbReference type="GO" id="GO:0005634">
    <property type="term" value="C:nucleus"/>
    <property type="evidence" value="ECO:0007669"/>
    <property type="project" value="UniProtKB-SubCell"/>
</dbReference>
<comment type="subcellular location">
    <subcellularLocation>
        <location evidence="1">Nucleus</location>
    </subcellularLocation>
</comment>
<dbReference type="EMBL" id="BMAO01013926">
    <property type="protein sequence ID" value="GFQ91784.1"/>
    <property type="molecule type" value="Genomic_DNA"/>
</dbReference>
<dbReference type="GO" id="GO:0003677">
    <property type="term" value="F:DNA binding"/>
    <property type="evidence" value="ECO:0007669"/>
    <property type="project" value="UniProtKB-KW"/>
</dbReference>
<dbReference type="InterPro" id="IPR050863">
    <property type="entry name" value="CenT-Element_Derived"/>
</dbReference>
<keyword evidence="2" id="KW-0238">DNA-binding</keyword>
<dbReference type="PROSITE" id="PS51253">
    <property type="entry name" value="HTH_CENPB"/>
    <property type="match status" value="1"/>
</dbReference>
<keyword evidence="5" id="KW-1185">Reference proteome</keyword>
<evidence type="ECO:0000256" key="2">
    <source>
        <dbReference type="ARBA" id="ARBA00023125"/>
    </source>
</evidence>
<dbReference type="PANTHER" id="PTHR19303:SF27">
    <property type="entry name" value="HTH CENPB-TYPE DOMAIN-CONTAINING PROTEIN"/>
    <property type="match status" value="1"/>
</dbReference>
<feature type="domain" description="HTH CENPB-type" evidence="3">
    <location>
        <begin position="48"/>
        <end position="128"/>
    </location>
</feature>
<dbReference type="Gene3D" id="1.10.10.60">
    <property type="entry name" value="Homeodomain-like"/>
    <property type="match status" value="2"/>
</dbReference>
<dbReference type="InterPro" id="IPR006600">
    <property type="entry name" value="HTH_CenpB_DNA-bd_dom"/>
</dbReference>
<accession>A0A8X6G0U8</accession>
<dbReference type="OrthoDB" id="361972at2759"/>
<sequence>MIAKVESGQKMAHVARQYGLNRSTVCTILAKKDIIKKTQAAEGVTKITSAKQRSAIHDKMERLLLVWINEREMKRDVTNMPIIQEKTREMFEKLKEQTPGSSSEELEFKATTGWFTKFKRRSGIKHVLMHGESANADKEAAEREKYCLKFQEFIETEGYRPQQIFNCDETGLFWKRMPNHLYITKDEKSVPGHKPVKDRLTLLLGADASGDMKLKPLLVYPSENK</sequence>
<dbReference type="Pfam" id="PF03221">
    <property type="entry name" value="HTH_Tnp_Tc5"/>
    <property type="match status" value="1"/>
</dbReference>
<dbReference type="AlphaFoldDB" id="A0A8X6G0U8"/>
<evidence type="ECO:0000259" key="3">
    <source>
        <dbReference type="PROSITE" id="PS51253"/>
    </source>
</evidence>
<protein>
    <submittedName>
        <fullName evidence="4">Tigger transposable element-derived protein 1</fullName>
    </submittedName>
</protein>
<reference evidence="4" key="1">
    <citation type="submission" date="2020-07" db="EMBL/GenBank/DDBJ databases">
        <title>Multicomponent nature underlies the extraordinary mechanical properties of spider dragline silk.</title>
        <authorList>
            <person name="Kono N."/>
            <person name="Nakamura H."/>
            <person name="Mori M."/>
            <person name="Yoshida Y."/>
            <person name="Ohtoshi R."/>
            <person name="Malay A.D."/>
            <person name="Moran D.A.P."/>
            <person name="Tomita M."/>
            <person name="Numata K."/>
            <person name="Arakawa K."/>
        </authorList>
    </citation>
    <scope>NUCLEOTIDE SEQUENCE</scope>
</reference>
<evidence type="ECO:0000313" key="5">
    <source>
        <dbReference type="Proteomes" id="UP000887116"/>
    </source>
</evidence>
<organism evidence="4 5">
    <name type="scientific">Trichonephila clavata</name>
    <name type="common">Joro spider</name>
    <name type="synonym">Nephila clavata</name>
    <dbReference type="NCBI Taxonomy" id="2740835"/>
    <lineage>
        <taxon>Eukaryota</taxon>
        <taxon>Metazoa</taxon>
        <taxon>Ecdysozoa</taxon>
        <taxon>Arthropoda</taxon>
        <taxon>Chelicerata</taxon>
        <taxon>Arachnida</taxon>
        <taxon>Araneae</taxon>
        <taxon>Araneomorphae</taxon>
        <taxon>Entelegynae</taxon>
        <taxon>Araneoidea</taxon>
        <taxon>Nephilidae</taxon>
        <taxon>Trichonephila</taxon>
    </lineage>
</organism>
<dbReference type="PANTHER" id="PTHR19303">
    <property type="entry name" value="TRANSPOSON"/>
    <property type="match status" value="1"/>
</dbReference>
<comment type="caution">
    <text evidence="4">The sequence shown here is derived from an EMBL/GenBank/DDBJ whole genome shotgun (WGS) entry which is preliminary data.</text>
</comment>
<dbReference type="Proteomes" id="UP000887116">
    <property type="component" value="Unassembled WGS sequence"/>
</dbReference>